<evidence type="ECO:0000313" key="2">
    <source>
        <dbReference type="Proteomes" id="UP001470230"/>
    </source>
</evidence>
<sequence>MEIQKAVNQKKELYNILLEFIENNGINEIDFQNLIDFMQDEKIEENQEELEHFLLLLLNLSNNHHRDSYFFDKIEKIILYLQDDIKQTFSNAKIYDIFQSNKRILLFLFDKNIIIFDESIFNQIKNESNSNGNKYSHFFYPEIKSFLSSEKVKKIEKKLLNFDSNIFNDFEKKRQEGENESFICSLIRNDSVEEFISYVNKTNLSLKIFIKRSIFETNSFLLEKEEISLIEYAAFFGAIQIFQYLRINGVELESSLWFYVIHSENADLIHLLEESHVMPPDDSYEKCLLEAIKCHHNDIARYIENNLLASNFSMNENCIDCCFRYSNYSFFPADFEKNLGMYYLCNYNYSEIFKLFMEMRKDDIEAFII</sequence>
<name>A0ABR2HH11_9EUKA</name>
<proteinExistence type="predicted"/>
<evidence type="ECO:0000313" key="1">
    <source>
        <dbReference type="EMBL" id="KAK8846014.1"/>
    </source>
</evidence>
<organism evidence="1 2">
    <name type="scientific">Tritrichomonas musculus</name>
    <dbReference type="NCBI Taxonomy" id="1915356"/>
    <lineage>
        <taxon>Eukaryota</taxon>
        <taxon>Metamonada</taxon>
        <taxon>Parabasalia</taxon>
        <taxon>Tritrichomonadida</taxon>
        <taxon>Tritrichomonadidae</taxon>
        <taxon>Tritrichomonas</taxon>
    </lineage>
</organism>
<dbReference type="Proteomes" id="UP001470230">
    <property type="component" value="Unassembled WGS sequence"/>
</dbReference>
<comment type="caution">
    <text evidence="1">The sequence shown here is derived from an EMBL/GenBank/DDBJ whole genome shotgun (WGS) entry which is preliminary data.</text>
</comment>
<reference evidence="1 2" key="1">
    <citation type="submission" date="2024-04" db="EMBL/GenBank/DDBJ databases">
        <title>Tritrichomonas musculus Genome.</title>
        <authorList>
            <person name="Alves-Ferreira E."/>
            <person name="Grigg M."/>
            <person name="Lorenzi H."/>
            <person name="Galac M."/>
        </authorList>
    </citation>
    <scope>NUCLEOTIDE SEQUENCE [LARGE SCALE GENOMIC DNA]</scope>
    <source>
        <strain evidence="1 2">EAF2021</strain>
    </source>
</reference>
<dbReference type="EMBL" id="JAPFFF010000029">
    <property type="protein sequence ID" value="KAK8846014.1"/>
    <property type="molecule type" value="Genomic_DNA"/>
</dbReference>
<dbReference type="SUPFAM" id="SSF48403">
    <property type="entry name" value="Ankyrin repeat"/>
    <property type="match status" value="1"/>
</dbReference>
<gene>
    <name evidence="1" type="ORF">M9Y10_020015</name>
</gene>
<protein>
    <recommendedName>
        <fullName evidence="3">DUF3447 domain-containing protein</fullName>
    </recommendedName>
</protein>
<accession>A0ABR2HH11</accession>
<dbReference type="InterPro" id="IPR036770">
    <property type="entry name" value="Ankyrin_rpt-contain_sf"/>
</dbReference>
<keyword evidence="2" id="KW-1185">Reference proteome</keyword>
<evidence type="ECO:0008006" key="3">
    <source>
        <dbReference type="Google" id="ProtNLM"/>
    </source>
</evidence>